<sequence length="160" mass="17752">MQAIIFTVAIIGTFASSTLEAARDVARPTENANDTAVANVLKTNSGSGNQTLFENNGTNVAPPFDLGHPIAAVEALYENSRERIHLWMEESTYSHMMILSALVGVLSAFVTLLLLYMLYSLFRKCRSRRRQHKIVDIVSQLNDGKNPFETKTDDSDDETV</sequence>
<feature type="signal peptide" evidence="2">
    <location>
        <begin position="1"/>
        <end position="15"/>
    </location>
</feature>
<protein>
    <submittedName>
        <fullName evidence="4">Glycophorin-A</fullName>
    </submittedName>
</protein>
<reference evidence="4" key="1">
    <citation type="submission" date="2017-02" db="UniProtKB">
        <authorList>
            <consortium name="WormBaseParasite"/>
        </authorList>
    </citation>
    <scope>IDENTIFICATION</scope>
</reference>
<evidence type="ECO:0000256" key="2">
    <source>
        <dbReference type="SAM" id="SignalP"/>
    </source>
</evidence>
<evidence type="ECO:0000313" key="4">
    <source>
        <dbReference type="WBParaSite" id="ALUE_0001286101-mRNA-1"/>
    </source>
</evidence>
<organism evidence="3 4">
    <name type="scientific">Ascaris lumbricoides</name>
    <name type="common">Giant roundworm</name>
    <dbReference type="NCBI Taxonomy" id="6252"/>
    <lineage>
        <taxon>Eukaryota</taxon>
        <taxon>Metazoa</taxon>
        <taxon>Ecdysozoa</taxon>
        <taxon>Nematoda</taxon>
        <taxon>Chromadorea</taxon>
        <taxon>Rhabditida</taxon>
        <taxon>Spirurina</taxon>
        <taxon>Ascaridomorpha</taxon>
        <taxon>Ascaridoidea</taxon>
        <taxon>Ascarididae</taxon>
        <taxon>Ascaris</taxon>
    </lineage>
</organism>
<proteinExistence type="predicted"/>
<keyword evidence="2" id="KW-0732">Signal</keyword>
<dbReference type="Proteomes" id="UP000036681">
    <property type="component" value="Unplaced"/>
</dbReference>
<accession>A0A0M3I6X5</accession>
<dbReference type="WBParaSite" id="ALUE_0001286101-mRNA-1">
    <property type="protein sequence ID" value="ALUE_0001286101-mRNA-1"/>
    <property type="gene ID" value="ALUE_0001286101"/>
</dbReference>
<keyword evidence="3" id="KW-1185">Reference proteome</keyword>
<feature type="chain" id="PRO_5012000355" evidence="2">
    <location>
        <begin position="16"/>
        <end position="160"/>
    </location>
</feature>
<dbReference type="AlphaFoldDB" id="A0A0M3I6X5"/>
<keyword evidence="1" id="KW-0812">Transmembrane</keyword>
<keyword evidence="1" id="KW-1133">Transmembrane helix</keyword>
<feature type="transmembrane region" description="Helical" evidence="1">
    <location>
        <begin position="96"/>
        <end position="122"/>
    </location>
</feature>
<name>A0A0M3I6X5_ASCLU</name>
<evidence type="ECO:0000313" key="3">
    <source>
        <dbReference type="Proteomes" id="UP000036681"/>
    </source>
</evidence>
<evidence type="ECO:0000256" key="1">
    <source>
        <dbReference type="SAM" id="Phobius"/>
    </source>
</evidence>
<keyword evidence="1" id="KW-0472">Membrane</keyword>